<protein>
    <submittedName>
        <fullName evidence="2">Uncharacterized protein</fullName>
    </submittedName>
</protein>
<reference evidence="3" key="1">
    <citation type="submission" date="2015-05" db="EMBL/GenBank/DDBJ databases">
        <authorList>
            <person name="Wilson R.K."/>
            <person name="Warren W.C."/>
            <person name="Olafson P."/>
        </authorList>
    </citation>
    <scope>NUCLEOTIDE SEQUENCE [LARGE SCALE GENOMIC DNA]</scope>
    <source>
        <strain evidence="3">USDA</strain>
    </source>
</reference>
<keyword evidence="3" id="KW-1185">Reference proteome</keyword>
<reference evidence="2" key="2">
    <citation type="submission" date="2020-05" db="UniProtKB">
        <authorList>
            <consortium name="EnsemblMetazoa"/>
        </authorList>
    </citation>
    <scope>IDENTIFICATION</scope>
    <source>
        <strain evidence="2">USDA</strain>
    </source>
</reference>
<dbReference type="EnsemblMetazoa" id="SCAU009441-RC">
    <property type="protein sequence ID" value="SCAU009441-PC"/>
    <property type="gene ID" value="SCAU009441"/>
</dbReference>
<proteinExistence type="predicted"/>
<dbReference type="EnsemblMetazoa" id="SCAU009441-RA">
    <property type="protein sequence ID" value="SCAU009441-PA"/>
    <property type="gene ID" value="SCAU009441"/>
</dbReference>
<organism evidence="2 3">
    <name type="scientific">Stomoxys calcitrans</name>
    <name type="common">Stable fly</name>
    <name type="synonym">Conops calcitrans</name>
    <dbReference type="NCBI Taxonomy" id="35570"/>
    <lineage>
        <taxon>Eukaryota</taxon>
        <taxon>Metazoa</taxon>
        <taxon>Ecdysozoa</taxon>
        <taxon>Arthropoda</taxon>
        <taxon>Hexapoda</taxon>
        <taxon>Insecta</taxon>
        <taxon>Pterygota</taxon>
        <taxon>Neoptera</taxon>
        <taxon>Endopterygota</taxon>
        <taxon>Diptera</taxon>
        <taxon>Brachycera</taxon>
        <taxon>Muscomorpha</taxon>
        <taxon>Muscoidea</taxon>
        <taxon>Muscidae</taxon>
        <taxon>Stomoxys</taxon>
    </lineage>
</organism>
<dbReference type="KEGG" id="scac:106095384"/>
<dbReference type="VEuPathDB" id="VectorBase:SCAU009441"/>
<dbReference type="EnsemblMetazoa" id="SCAU009441-RB">
    <property type="protein sequence ID" value="SCAU009441-PB"/>
    <property type="gene ID" value="SCAU009441"/>
</dbReference>
<dbReference type="Proteomes" id="UP000095300">
    <property type="component" value="Unassembled WGS sequence"/>
</dbReference>
<feature type="region of interest" description="Disordered" evidence="1">
    <location>
        <begin position="137"/>
        <end position="165"/>
    </location>
</feature>
<dbReference type="EnsemblMetazoa" id="SCAU009441-RD">
    <property type="protein sequence ID" value="SCAU009441-PD"/>
    <property type="gene ID" value="SCAU009441"/>
</dbReference>
<accession>A0A1I8PMN7</accession>
<evidence type="ECO:0000313" key="2">
    <source>
        <dbReference type="EnsemblMetazoa" id="SCAU009441-PA"/>
    </source>
</evidence>
<dbReference type="AlphaFoldDB" id="A0A1I8PMN7"/>
<gene>
    <name evidence="2" type="primary">106095384</name>
</gene>
<sequence>MVFKNCLKISYKGLTRNIICDALLRYEDIVSKIMETFDLTNIHRAAIQIYDEKGSKFDKDVFEYFLLLFPNPQKLFFIRLDSTKLIDDPSNAIRSQGEADTRYTFSISKTMNKTKNNNNSDNNVEAVPVRRQNCFIGQWPGSSNASPNTTTNLEPDRGHQRQQNQQNIVRGIVNRLKMFQESRMKRKTLTASSTPTVIKRSMRI</sequence>
<dbReference type="OrthoDB" id="7965105at2759"/>
<name>A0A1I8PMN7_STOCA</name>
<feature type="compositionally biased region" description="Polar residues" evidence="1">
    <location>
        <begin position="140"/>
        <end position="153"/>
    </location>
</feature>
<evidence type="ECO:0000256" key="1">
    <source>
        <dbReference type="SAM" id="MobiDB-lite"/>
    </source>
</evidence>
<evidence type="ECO:0000313" key="3">
    <source>
        <dbReference type="Proteomes" id="UP000095300"/>
    </source>
</evidence>